<dbReference type="SUPFAM" id="SSF160582">
    <property type="entry name" value="MbtH-like"/>
    <property type="match status" value="1"/>
</dbReference>
<keyword evidence="3" id="KW-1185">Reference proteome</keyword>
<sequence length="65" mass="6303">MTGPFEEGKASCPVPVSAEGRHSPRPASAGAPAGREIACGEGSRAGIPARAESFRAGTPAAGTPG</sequence>
<dbReference type="InterPro" id="IPR038020">
    <property type="entry name" value="MbtH-like_sf"/>
</dbReference>
<organism evidence="2 3">
    <name type="scientific">Streptosporangium becharense</name>
    <dbReference type="NCBI Taxonomy" id="1816182"/>
    <lineage>
        <taxon>Bacteria</taxon>
        <taxon>Bacillati</taxon>
        <taxon>Actinomycetota</taxon>
        <taxon>Actinomycetes</taxon>
        <taxon>Streptosporangiales</taxon>
        <taxon>Streptosporangiaceae</taxon>
        <taxon>Streptosporangium</taxon>
    </lineage>
</organism>
<comment type="caution">
    <text evidence="2">The sequence shown here is derived from an EMBL/GenBank/DDBJ whole genome shotgun (WGS) entry which is preliminary data.</text>
</comment>
<dbReference type="EMBL" id="JACHMP010000001">
    <property type="protein sequence ID" value="MBB5817627.1"/>
    <property type="molecule type" value="Genomic_DNA"/>
</dbReference>
<proteinExistence type="predicted"/>
<reference evidence="2 3" key="1">
    <citation type="submission" date="2020-08" db="EMBL/GenBank/DDBJ databases">
        <title>Sequencing the genomes of 1000 actinobacteria strains.</title>
        <authorList>
            <person name="Klenk H.-P."/>
        </authorList>
    </citation>
    <scope>NUCLEOTIDE SEQUENCE [LARGE SCALE GENOMIC DNA]</scope>
    <source>
        <strain evidence="2 3">DSM 46887</strain>
    </source>
</reference>
<gene>
    <name evidence="2" type="ORF">F4562_000689</name>
</gene>
<dbReference type="Proteomes" id="UP000540685">
    <property type="component" value="Unassembled WGS sequence"/>
</dbReference>
<evidence type="ECO:0000256" key="1">
    <source>
        <dbReference type="SAM" id="MobiDB-lite"/>
    </source>
</evidence>
<evidence type="ECO:0000313" key="3">
    <source>
        <dbReference type="Proteomes" id="UP000540685"/>
    </source>
</evidence>
<accession>A0A7W9IBE5</accession>
<feature type="compositionally biased region" description="Low complexity" evidence="1">
    <location>
        <begin position="25"/>
        <end position="35"/>
    </location>
</feature>
<feature type="region of interest" description="Disordered" evidence="1">
    <location>
        <begin position="1"/>
        <end position="65"/>
    </location>
</feature>
<dbReference type="AlphaFoldDB" id="A0A7W9IBE5"/>
<evidence type="ECO:0000313" key="2">
    <source>
        <dbReference type="EMBL" id="MBB5817627.1"/>
    </source>
</evidence>
<dbReference type="Gene3D" id="3.90.820.10">
    <property type="entry name" value="Structural Genomics, Unknown Function 30-nov-00 1gh9 Mol_id"/>
    <property type="match status" value="1"/>
</dbReference>
<protein>
    <submittedName>
        <fullName evidence="2">Uncharacterized protein YbdZ (MbtH family)</fullName>
    </submittedName>
</protein>
<name>A0A7W9IBE5_9ACTN</name>
<dbReference type="RefSeq" id="WP_184548642.1">
    <property type="nucleotide sequence ID" value="NZ_JACHMP010000001.1"/>
</dbReference>